<evidence type="ECO:0000313" key="9">
    <source>
        <dbReference type="Proteomes" id="UP000315439"/>
    </source>
</evidence>
<evidence type="ECO:0000256" key="1">
    <source>
        <dbReference type="ARBA" id="ARBA00004651"/>
    </source>
</evidence>
<proteinExistence type="predicted"/>
<dbReference type="Proteomes" id="UP000315439">
    <property type="component" value="Unassembled WGS sequence"/>
</dbReference>
<evidence type="ECO:0000256" key="5">
    <source>
        <dbReference type="ARBA" id="ARBA00023136"/>
    </source>
</evidence>
<keyword evidence="5 6" id="KW-0472">Membrane</keyword>
<dbReference type="InterPro" id="IPR018461">
    <property type="entry name" value="Na/H_Antiport_NhaC-like_C"/>
</dbReference>
<keyword evidence="2" id="KW-1003">Cell membrane</keyword>
<feature type="transmembrane region" description="Helical" evidence="6">
    <location>
        <begin position="239"/>
        <end position="259"/>
    </location>
</feature>
<feature type="transmembrane region" description="Helical" evidence="6">
    <location>
        <begin position="151"/>
        <end position="172"/>
    </location>
</feature>
<feature type="transmembrane region" description="Helical" evidence="6">
    <location>
        <begin position="271"/>
        <end position="289"/>
    </location>
</feature>
<dbReference type="PANTHER" id="PTHR43478">
    <property type="entry name" value="NA+/H+ ANTIPORTER-RELATED"/>
    <property type="match status" value="1"/>
</dbReference>
<feature type="transmembrane region" description="Helical" evidence="6">
    <location>
        <begin position="434"/>
        <end position="452"/>
    </location>
</feature>
<feature type="transmembrane region" description="Helical" evidence="6">
    <location>
        <begin position="65"/>
        <end position="89"/>
    </location>
</feature>
<reference evidence="8 9" key="1">
    <citation type="submission" date="2019-07" db="EMBL/GenBank/DDBJ databases">
        <title>Draft genome for Aliikangiella sp. M105.</title>
        <authorList>
            <person name="Wang G."/>
        </authorList>
    </citation>
    <scope>NUCLEOTIDE SEQUENCE [LARGE SCALE GENOMIC DNA]</scope>
    <source>
        <strain evidence="8 9">M105</strain>
    </source>
</reference>
<feature type="transmembrane region" description="Helical" evidence="6">
    <location>
        <begin position="310"/>
        <end position="331"/>
    </location>
</feature>
<dbReference type="OrthoDB" id="9762978at2"/>
<dbReference type="EMBL" id="VIKS01000004">
    <property type="protein sequence ID" value="TQV88364.1"/>
    <property type="molecule type" value="Genomic_DNA"/>
</dbReference>
<accession>A0A545UFW2</accession>
<feature type="transmembrane region" description="Helical" evidence="6">
    <location>
        <begin position="351"/>
        <end position="374"/>
    </location>
</feature>
<dbReference type="GO" id="GO:0005886">
    <property type="term" value="C:plasma membrane"/>
    <property type="evidence" value="ECO:0007669"/>
    <property type="project" value="UniProtKB-SubCell"/>
</dbReference>
<feature type="domain" description="Na+/H+ antiporter NhaC-like C-terminal" evidence="7">
    <location>
        <begin position="156"/>
        <end position="451"/>
    </location>
</feature>
<sequence length="453" mass="48514">MDWLTLLPPTVAIVVAVWKKDVIISLLAALFVAESLLVSFNLATGFLGVFDRIVDVFSSAGNTRILIFSLLIGALLSLIKHSGGVAAFVNWVSHRGLASNKRQVSALPTLLGIVIFIETNLSILTAGFISRDLFDKLKMSRARLAYIIDSTCAPICVIILFNAWGAYILSLLSGYELDNAVESLVYSIPYNLYSWLTLFLVFYTVWSGRVFGPMQQSEQNLANIQVEQEKTPDATSTSFMIVPLLVMIGGILFFMWYTGEGKILEGSGSQSVLWAVGLACLTAFIMLRFSSQKQPAGDLVKWSFKGMSDLLPLVTTVLLALALGNSMKALGTGEFVSQMVTENLPLWTVPALIFISAAIISFTTGTSWGTFGILIPIGVPIALSSGIPVEVVLAAVMGGGVFGDHCSPISDTTIVSSLAAGCDHLEHVKTQLPYALLAGGLSVVGFLVVGVSI</sequence>
<evidence type="ECO:0000313" key="8">
    <source>
        <dbReference type="EMBL" id="TQV88364.1"/>
    </source>
</evidence>
<keyword evidence="3 6" id="KW-0812">Transmembrane</keyword>
<organism evidence="8 9">
    <name type="scientific">Aliikangiella coralliicola</name>
    <dbReference type="NCBI Taxonomy" id="2592383"/>
    <lineage>
        <taxon>Bacteria</taxon>
        <taxon>Pseudomonadati</taxon>
        <taxon>Pseudomonadota</taxon>
        <taxon>Gammaproteobacteria</taxon>
        <taxon>Oceanospirillales</taxon>
        <taxon>Pleioneaceae</taxon>
        <taxon>Aliikangiella</taxon>
    </lineage>
</organism>
<keyword evidence="9" id="KW-1185">Reference proteome</keyword>
<dbReference type="AlphaFoldDB" id="A0A545UFW2"/>
<feature type="transmembrane region" description="Helical" evidence="6">
    <location>
        <begin position="381"/>
        <end position="402"/>
    </location>
</feature>
<evidence type="ECO:0000256" key="3">
    <source>
        <dbReference type="ARBA" id="ARBA00022692"/>
    </source>
</evidence>
<keyword evidence="4 6" id="KW-1133">Transmembrane helix</keyword>
<evidence type="ECO:0000256" key="4">
    <source>
        <dbReference type="ARBA" id="ARBA00022989"/>
    </source>
</evidence>
<evidence type="ECO:0000256" key="6">
    <source>
        <dbReference type="SAM" id="Phobius"/>
    </source>
</evidence>
<dbReference type="PANTHER" id="PTHR43478:SF1">
    <property type="entry name" value="NA+_H+ ANTIPORTER NHAC-LIKE C-TERMINAL DOMAIN-CONTAINING PROTEIN"/>
    <property type="match status" value="1"/>
</dbReference>
<feature type="transmembrane region" description="Helical" evidence="6">
    <location>
        <begin position="109"/>
        <end position="130"/>
    </location>
</feature>
<dbReference type="Pfam" id="PF03553">
    <property type="entry name" value="Na_H_antiporter"/>
    <property type="match status" value="1"/>
</dbReference>
<gene>
    <name evidence="8" type="ORF">FLL46_07510</name>
</gene>
<evidence type="ECO:0000256" key="2">
    <source>
        <dbReference type="ARBA" id="ARBA00022475"/>
    </source>
</evidence>
<feature type="transmembrane region" description="Helical" evidence="6">
    <location>
        <begin position="22"/>
        <end position="44"/>
    </location>
</feature>
<comment type="subcellular location">
    <subcellularLocation>
        <location evidence="1">Cell membrane</location>
        <topology evidence="1">Multi-pass membrane protein</topology>
    </subcellularLocation>
</comment>
<evidence type="ECO:0000259" key="7">
    <source>
        <dbReference type="Pfam" id="PF03553"/>
    </source>
</evidence>
<comment type="caution">
    <text evidence="8">The sequence shown here is derived from an EMBL/GenBank/DDBJ whole genome shotgun (WGS) entry which is preliminary data.</text>
</comment>
<protein>
    <submittedName>
        <fullName evidence="8">Sodium:proton antiporter</fullName>
    </submittedName>
</protein>
<name>A0A545UFW2_9GAMM</name>
<feature type="transmembrane region" description="Helical" evidence="6">
    <location>
        <begin position="192"/>
        <end position="211"/>
    </location>
</feature>
<dbReference type="RefSeq" id="WP_142892872.1">
    <property type="nucleotide sequence ID" value="NZ_ML660162.1"/>
</dbReference>